<dbReference type="AlphaFoldDB" id="A0AAQ3MS91"/>
<evidence type="ECO:0008006" key="5">
    <source>
        <dbReference type="Google" id="ProtNLM"/>
    </source>
</evidence>
<gene>
    <name evidence="3" type="ORF">V8G54_028865</name>
</gene>
<dbReference type="EMBL" id="CP144692">
    <property type="protein sequence ID" value="WVY96714.1"/>
    <property type="molecule type" value="Genomic_DNA"/>
</dbReference>
<evidence type="ECO:0000313" key="4">
    <source>
        <dbReference type="Proteomes" id="UP001374535"/>
    </source>
</evidence>
<evidence type="ECO:0000313" key="3">
    <source>
        <dbReference type="EMBL" id="WVY96714.1"/>
    </source>
</evidence>
<feature type="compositionally biased region" description="Basic and acidic residues" evidence="2">
    <location>
        <begin position="1"/>
        <end position="19"/>
    </location>
</feature>
<reference evidence="3 4" key="1">
    <citation type="journal article" date="2023" name="Life. Sci Alliance">
        <title>Evolutionary insights into 3D genome organization and epigenetic landscape of Vigna mungo.</title>
        <authorList>
            <person name="Junaid A."/>
            <person name="Singh B."/>
            <person name="Bhatia S."/>
        </authorList>
    </citation>
    <scope>NUCLEOTIDE SEQUENCE [LARGE SCALE GENOMIC DNA]</scope>
    <source>
        <strain evidence="3">Urdbean</strain>
    </source>
</reference>
<evidence type="ECO:0000256" key="2">
    <source>
        <dbReference type="SAM" id="MobiDB-lite"/>
    </source>
</evidence>
<feature type="region of interest" description="Disordered" evidence="2">
    <location>
        <begin position="1"/>
        <end position="26"/>
    </location>
</feature>
<protein>
    <recommendedName>
        <fullName evidence="5">Retrotransposon gag domain-containing protein</fullName>
    </recommendedName>
</protein>
<feature type="coiled-coil region" evidence="1">
    <location>
        <begin position="407"/>
        <end position="434"/>
    </location>
</feature>
<proteinExistence type="predicted"/>
<name>A0AAQ3MS91_VIGMU</name>
<accession>A0AAQ3MS91</accession>
<evidence type="ECO:0000256" key="1">
    <source>
        <dbReference type="SAM" id="Coils"/>
    </source>
</evidence>
<feature type="region of interest" description="Disordered" evidence="2">
    <location>
        <begin position="444"/>
        <end position="464"/>
    </location>
</feature>
<feature type="compositionally biased region" description="Acidic residues" evidence="2">
    <location>
        <begin position="453"/>
        <end position="462"/>
    </location>
</feature>
<sequence length="872" mass="98830">MQDNSRMMHCERRTKRDAFQRQSGSQGGVTFCDKLHSKDREDGYKNGVLKRKNIELVPMVGISSIDGNLKYWGTGIGFRPKVKEEAIEIERLEITQKLEQQHELRCSNTNNIIPGCDIIKSHKKRVEKRGDDEYSLHGAINSYSRHVQGFLVAAYKLFLPEIGNEKLVAAYKLFLPETSMLHPIVHIVSHFENFLPFLRGELELQAKATNVVAARKLLNGNCKVLIQWVGLPNEDGTPKEFKLIQTVFPDFHHKDMMSSTKGASFETILSRRKINRDKMESEEETMVVRIYDDRIEGLRSKRGISEYFVVESGILLVERGYALVQGGSKPRNLTNWSDLPDQSGGEGSRSCWIIKGGLSNLLRRGLSDQEGIKNMEGRNNTLERRTSGQKMSMAELKMSMGESKMNMAESKMNMAEYRRNMQEIREMLQEIKIHIKGLGRSEESVMKGQKEGLDEEEMEEDRGEQNWRQQVELVRFEGLDPLGWISQAEKFFDTQNVKEKERLRLAYSCMEGSTIYWFRAWKNKTKNLSWKGLKEALIMGFGGRDRGSVFEKKRETEAAAVLSVDGFARIRGQDRREENIRGEEGNAANGDRDMGVTAAGKVEKAADFTTANCDADMGVTAAGKVEKTADFTAADKVEKAVVFTAAEKVATAEKVVVFREIVCNWEQKGEDATDNNGARKGEETPIFSWVKREEFITYERIEKQDQTTGAANAFKVQNTKGSTKAHQTAQKIGGVWKFYESLQVDGAAAKSVVATRADEVRVEILRTSQNWAKRIQEEWKSTTQASILELEGSIQWGISEYFVAESGILLVERGYALVQGGYAPIFLLGSKPRNLTMVVKDHHKLHTRQEERGGRDVKIWDIWGLMLPQSSF</sequence>
<keyword evidence="1" id="KW-0175">Coiled coil</keyword>
<organism evidence="3 4">
    <name type="scientific">Vigna mungo</name>
    <name type="common">Black gram</name>
    <name type="synonym">Phaseolus mungo</name>
    <dbReference type="NCBI Taxonomy" id="3915"/>
    <lineage>
        <taxon>Eukaryota</taxon>
        <taxon>Viridiplantae</taxon>
        <taxon>Streptophyta</taxon>
        <taxon>Embryophyta</taxon>
        <taxon>Tracheophyta</taxon>
        <taxon>Spermatophyta</taxon>
        <taxon>Magnoliopsida</taxon>
        <taxon>eudicotyledons</taxon>
        <taxon>Gunneridae</taxon>
        <taxon>Pentapetalae</taxon>
        <taxon>rosids</taxon>
        <taxon>fabids</taxon>
        <taxon>Fabales</taxon>
        <taxon>Fabaceae</taxon>
        <taxon>Papilionoideae</taxon>
        <taxon>50 kb inversion clade</taxon>
        <taxon>NPAAA clade</taxon>
        <taxon>indigoferoid/millettioid clade</taxon>
        <taxon>Phaseoleae</taxon>
        <taxon>Vigna</taxon>
    </lineage>
</organism>
<keyword evidence="4" id="KW-1185">Reference proteome</keyword>
<dbReference type="Proteomes" id="UP001374535">
    <property type="component" value="Chromosome 9"/>
</dbReference>